<dbReference type="GO" id="GO:0000978">
    <property type="term" value="F:RNA polymerase II cis-regulatory region sequence-specific DNA binding"/>
    <property type="evidence" value="ECO:0007669"/>
    <property type="project" value="TreeGrafter"/>
</dbReference>
<dbReference type="SUPFAM" id="SSF46689">
    <property type="entry name" value="Homeodomain-like"/>
    <property type="match status" value="1"/>
</dbReference>
<evidence type="ECO:0000313" key="9">
    <source>
        <dbReference type="EMBL" id="KAF7722687.1"/>
    </source>
</evidence>
<keyword evidence="4 5" id="KW-0539">Nucleus</keyword>
<dbReference type="InterPro" id="IPR001356">
    <property type="entry name" value="HD"/>
</dbReference>
<dbReference type="GO" id="GO:0000981">
    <property type="term" value="F:DNA-binding transcription factor activity, RNA polymerase II-specific"/>
    <property type="evidence" value="ECO:0007669"/>
    <property type="project" value="InterPro"/>
</dbReference>
<comment type="caution">
    <text evidence="9">The sequence shown here is derived from an EMBL/GenBank/DDBJ whole genome shotgun (WGS) entry which is preliminary data.</text>
</comment>
<gene>
    <name evidence="9" type="ORF">EC973_002850</name>
</gene>
<evidence type="ECO:0000256" key="7">
    <source>
        <dbReference type="SAM" id="MobiDB-lite"/>
    </source>
</evidence>
<dbReference type="InterPro" id="IPR017970">
    <property type="entry name" value="Homeobox_CS"/>
</dbReference>
<dbReference type="OrthoDB" id="6159439at2759"/>
<organism evidence="9 10">
    <name type="scientific">Apophysomyces ossiformis</name>
    <dbReference type="NCBI Taxonomy" id="679940"/>
    <lineage>
        <taxon>Eukaryota</taxon>
        <taxon>Fungi</taxon>
        <taxon>Fungi incertae sedis</taxon>
        <taxon>Mucoromycota</taxon>
        <taxon>Mucoromycotina</taxon>
        <taxon>Mucoromycetes</taxon>
        <taxon>Mucorales</taxon>
        <taxon>Mucorineae</taxon>
        <taxon>Mucoraceae</taxon>
        <taxon>Apophysomyces</taxon>
    </lineage>
</organism>
<dbReference type="EMBL" id="JABAYA010000182">
    <property type="protein sequence ID" value="KAF7722687.1"/>
    <property type="molecule type" value="Genomic_DNA"/>
</dbReference>
<dbReference type="CDD" id="cd00086">
    <property type="entry name" value="homeodomain"/>
    <property type="match status" value="1"/>
</dbReference>
<feature type="DNA-binding region" description="Homeobox" evidence="5">
    <location>
        <begin position="53"/>
        <end position="112"/>
    </location>
</feature>
<dbReference type="PROSITE" id="PS00027">
    <property type="entry name" value="HOMEOBOX_1"/>
    <property type="match status" value="1"/>
</dbReference>
<evidence type="ECO:0000313" key="10">
    <source>
        <dbReference type="Proteomes" id="UP000605846"/>
    </source>
</evidence>
<feature type="domain" description="Homeobox" evidence="8">
    <location>
        <begin position="51"/>
        <end position="111"/>
    </location>
</feature>
<dbReference type="Gene3D" id="1.10.10.60">
    <property type="entry name" value="Homeodomain-like"/>
    <property type="match status" value="1"/>
</dbReference>
<dbReference type="GO" id="GO:0030154">
    <property type="term" value="P:cell differentiation"/>
    <property type="evidence" value="ECO:0007669"/>
    <property type="project" value="TreeGrafter"/>
</dbReference>
<dbReference type="Pfam" id="PF00046">
    <property type="entry name" value="Homeodomain"/>
    <property type="match status" value="1"/>
</dbReference>
<evidence type="ECO:0000259" key="8">
    <source>
        <dbReference type="PROSITE" id="PS50071"/>
    </source>
</evidence>
<keyword evidence="10" id="KW-1185">Reference proteome</keyword>
<comment type="subcellular location">
    <subcellularLocation>
        <location evidence="1 5 6">Nucleus</location>
    </subcellularLocation>
</comment>
<evidence type="ECO:0000256" key="2">
    <source>
        <dbReference type="ARBA" id="ARBA00023125"/>
    </source>
</evidence>
<evidence type="ECO:0000256" key="1">
    <source>
        <dbReference type="ARBA" id="ARBA00004123"/>
    </source>
</evidence>
<dbReference type="PANTHER" id="PTHR24324:SF5">
    <property type="entry name" value="HEMATOPOIETICALLY-EXPRESSED HOMEOBOX PROTEIN HHEX"/>
    <property type="match status" value="1"/>
</dbReference>
<evidence type="ECO:0000256" key="3">
    <source>
        <dbReference type="ARBA" id="ARBA00023155"/>
    </source>
</evidence>
<protein>
    <recommendedName>
        <fullName evidence="8">Homeobox domain-containing protein</fullName>
    </recommendedName>
</protein>
<accession>A0A8H7BIJ9</accession>
<reference evidence="9" key="1">
    <citation type="submission" date="2020-01" db="EMBL/GenBank/DDBJ databases">
        <title>Genome Sequencing of Three Apophysomyces-Like Fungal Strains Confirms a Novel Fungal Genus in the Mucoromycota with divergent Burkholderia-like Endosymbiotic Bacteria.</title>
        <authorList>
            <person name="Stajich J.E."/>
            <person name="Macias A.M."/>
            <person name="Carter-House D."/>
            <person name="Lovett B."/>
            <person name="Kasson L.R."/>
            <person name="Berry K."/>
            <person name="Grigoriev I."/>
            <person name="Chang Y."/>
            <person name="Spatafora J."/>
            <person name="Kasson M.T."/>
        </authorList>
    </citation>
    <scope>NUCLEOTIDE SEQUENCE</scope>
    <source>
        <strain evidence="9">NRRL A-21654</strain>
    </source>
</reference>
<dbReference type="InterPro" id="IPR051000">
    <property type="entry name" value="Homeobox_DNA-bind_prot"/>
</dbReference>
<dbReference type="Proteomes" id="UP000605846">
    <property type="component" value="Unassembled WGS sequence"/>
</dbReference>
<proteinExistence type="predicted"/>
<keyword evidence="2 5" id="KW-0238">DNA-binding</keyword>
<name>A0A8H7BIJ9_9FUNG</name>
<evidence type="ECO:0000256" key="6">
    <source>
        <dbReference type="RuleBase" id="RU000682"/>
    </source>
</evidence>
<dbReference type="AlphaFoldDB" id="A0A8H7BIJ9"/>
<dbReference type="PANTHER" id="PTHR24324">
    <property type="entry name" value="HOMEOBOX PROTEIN HHEX"/>
    <property type="match status" value="1"/>
</dbReference>
<sequence>MTPSDMMQPFEQCFTAAFTHENASMGCHYYPHPLLEGYPSQGDFQPTFYNPFEIKHRRRTSKAQLKILEKSFAENPKPSATVRRVLAQKLDMTPRGVQIWFQNRRAKAKKLQRRQVNAAVAAIDRRTDDEEEEEEEEEEFYEGKLVVDKHRQHHHFMVPSESAWYDLVAPLVPESYGLQHPPVSVASAASAVPQPVWSTQEEENSLWWAMSTATHPLAFPERWLFPAEDDRSKPSYADLQIINGPSMPSQRCHAIPVTQEEQQQPDEEQHGLSGDSTRWPEHCPVDFYPSIPVTQPQQELTPLLSAGSGSPSSMDGYGYYSYDTDALLSLL</sequence>
<dbReference type="InterPro" id="IPR009057">
    <property type="entry name" value="Homeodomain-like_sf"/>
</dbReference>
<dbReference type="GO" id="GO:0005634">
    <property type="term" value="C:nucleus"/>
    <property type="evidence" value="ECO:0007669"/>
    <property type="project" value="UniProtKB-SubCell"/>
</dbReference>
<dbReference type="PROSITE" id="PS50071">
    <property type="entry name" value="HOMEOBOX_2"/>
    <property type="match status" value="1"/>
</dbReference>
<keyword evidence="3 5" id="KW-0371">Homeobox</keyword>
<evidence type="ECO:0000256" key="5">
    <source>
        <dbReference type="PROSITE-ProRule" id="PRU00108"/>
    </source>
</evidence>
<feature type="region of interest" description="Disordered" evidence="7">
    <location>
        <begin position="258"/>
        <end position="279"/>
    </location>
</feature>
<dbReference type="SMART" id="SM00389">
    <property type="entry name" value="HOX"/>
    <property type="match status" value="1"/>
</dbReference>
<evidence type="ECO:0000256" key="4">
    <source>
        <dbReference type="ARBA" id="ARBA00023242"/>
    </source>
</evidence>